<dbReference type="Proteomes" id="UP000297647">
    <property type="component" value="Unassembled WGS sequence"/>
</dbReference>
<evidence type="ECO:0000313" key="1">
    <source>
        <dbReference type="EMBL" id="TFV97683.1"/>
    </source>
</evidence>
<name>A0A4Y9R247_9BACT</name>
<sequence>MQVPSLAELKKELSYLSEKELISLITELAKLSRDNKAYLYFKMNERDDPRLFVDSVKEELDEAFDSVNTANYYYTKKSAQAIRRKLNKALKLSKNKADQVELILYFCEKLRELGYLNFRHPVISNLYHIQIGKARRLIEGLHEDLQSDFSFKLEDLAEKN</sequence>
<organism evidence="1 2">
    <name type="scientific">Algoriphagus kandeliae</name>
    <dbReference type="NCBI Taxonomy" id="2562278"/>
    <lineage>
        <taxon>Bacteria</taxon>
        <taxon>Pseudomonadati</taxon>
        <taxon>Bacteroidota</taxon>
        <taxon>Cytophagia</taxon>
        <taxon>Cytophagales</taxon>
        <taxon>Cyclobacteriaceae</taxon>
        <taxon>Algoriphagus</taxon>
    </lineage>
</organism>
<accession>A0A4Y9R247</accession>
<dbReference type="OrthoDB" id="978748at2"/>
<dbReference type="EMBL" id="SPSB01000001">
    <property type="protein sequence ID" value="TFV97683.1"/>
    <property type="molecule type" value="Genomic_DNA"/>
</dbReference>
<proteinExistence type="predicted"/>
<keyword evidence="2" id="KW-1185">Reference proteome</keyword>
<dbReference type="AlphaFoldDB" id="A0A4Y9R247"/>
<comment type="caution">
    <text evidence="1">The sequence shown here is derived from an EMBL/GenBank/DDBJ whole genome shotgun (WGS) entry which is preliminary data.</text>
</comment>
<protein>
    <submittedName>
        <fullName evidence="1">Uncharacterized protein</fullName>
    </submittedName>
</protein>
<evidence type="ECO:0000313" key="2">
    <source>
        <dbReference type="Proteomes" id="UP000297647"/>
    </source>
</evidence>
<reference evidence="1 2" key="1">
    <citation type="submission" date="2019-03" db="EMBL/GenBank/DDBJ databases">
        <title>Algoriphagus sp. nov, a new strain isolated from root system soil of mangrove plant Kandelia.</title>
        <authorList>
            <person name="Yin Q."/>
            <person name="Wang K."/>
            <person name="Song Z."/>
        </authorList>
    </citation>
    <scope>NUCLEOTIDE SEQUENCE [LARGE SCALE GENOMIC DNA]</scope>
    <source>
        <strain evidence="1 2">XY-J91</strain>
    </source>
</reference>
<gene>
    <name evidence="1" type="ORF">E4S40_03295</name>
</gene>